<keyword evidence="8 14" id="KW-0227">DNA damage</keyword>
<dbReference type="GO" id="GO:0006298">
    <property type="term" value="P:mismatch repair"/>
    <property type="evidence" value="ECO:0007669"/>
    <property type="project" value="TreeGrafter"/>
</dbReference>
<comment type="function">
    <text evidence="2">Adenine glycosylase active on G-A mispairs. MutY also corrects error-prone DNA synthesis past GO lesions which are due to the oxidatively damaged form of guanine: 7,8-dihydro-8-oxoguanine (8-oxo-dGTP).</text>
</comment>
<dbReference type="EC" id="3.2.2.31" evidence="4 14"/>
<keyword evidence="11" id="KW-0411">Iron-sulfur</keyword>
<keyword evidence="6" id="KW-0004">4Fe-4S</keyword>
<dbReference type="GO" id="GO:0006284">
    <property type="term" value="P:base-excision repair"/>
    <property type="evidence" value="ECO:0007669"/>
    <property type="project" value="UniProtKB-UniRule"/>
</dbReference>
<dbReference type="InterPro" id="IPR029119">
    <property type="entry name" value="MutY_C"/>
</dbReference>
<dbReference type="InterPro" id="IPR011257">
    <property type="entry name" value="DNA_glycosylase"/>
</dbReference>
<dbReference type="Gene3D" id="1.10.1670.10">
    <property type="entry name" value="Helix-hairpin-Helix base-excision DNA repair enzymes (C-terminal)"/>
    <property type="match status" value="1"/>
</dbReference>
<dbReference type="RefSeq" id="WP_085011351.1">
    <property type="nucleotide sequence ID" value="NZ_NAAD01000019.1"/>
</dbReference>
<dbReference type="SUPFAM" id="SSF55811">
    <property type="entry name" value="Nudix"/>
    <property type="match status" value="1"/>
</dbReference>
<evidence type="ECO:0000256" key="6">
    <source>
        <dbReference type="ARBA" id="ARBA00022485"/>
    </source>
</evidence>
<dbReference type="InterPro" id="IPR044298">
    <property type="entry name" value="MIG/MutY"/>
</dbReference>
<name>A0A1X0XX48_9BACT</name>
<dbReference type="CDD" id="cd00056">
    <property type="entry name" value="ENDO3c"/>
    <property type="match status" value="1"/>
</dbReference>
<proteinExistence type="inferred from homology"/>
<keyword evidence="12" id="KW-0234">DNA repair</keyword>
<evidence type="ECO:0000256" key="1">
    <source>
        <dbReference type="ARBA" id="ARBA00000843"/>
    </source>
</evidence>
<dbReference type="PANTHER" id="PTHR42944">
    <property type="entry name" value="ADENINE DNA GLYCOSYLASE"/>
    <property type="match status" value="1"/>
</dbReference>
<evidence type="ECO:0000256" key="14">
    <source>
        <dbReference type="RuleBase" id="RU365096"/>
    </source>
</evidence>
<dbReference type="AlphaFoldDB" id="A0A1X0XX48"/>
<evidence type="ECO:0000256" key="4">
    <source>
        <dbReference type="ARBA" id="ARBA00012045"/>
    </source>
</evidence>
<dbReference type="SMART" id="SM00478">
    <property type="entry name" value="ENDO3c"/>
    <property type="match status" value="1"/>
</dbReference>
<dbReference type="FunFam" id="1.10.340.30:FF:000002">
    <property type="entry name" value="Adenine DNA glycosylase"/>
    <property type="match status" value="1"/>
</dbReference>
<evidence type="ECO:0000256" key="7">
    <source>
        <dbReference type="ARBA" id="ARBA00022723"/>
    </source>
</evidence>
<dbReference type="GO" id="GO:0046872">
    <property type="term" value="F:metal ion binding"/>
    <property type="evidence" value="ECO:0007669"/>
    <property type="project" value="UniProtKB-UniRule"/>
</dbReference>
<comment type="catalytic activity">
    <reaction evidence="1 14">
        <text>Hydrolyzes free adenine bases from 7,8-dihydro-8-oxoguanine:adenine mismatched double-stranded DNA, leaving an apurinic site.</text>
        <dbReference type="EC" id="3.2.2.31"/>
    </reaction>
</comment>
<dbReference type="PANTHER" id="PTHR42944:SF1">
    <property type="entry name" value="ADENINE DNA GLYCOSYLASE"/>
    <property type="match status" value="1"/>
</dbReference>
<dbReference type="Gene3D" id="3.90.79.10">
    <property type="entry name" value="Nucleoside Triphosphate Pyrophosphohydrolase"/>
    <property type="match status" value="1"/>
</dbReference>
<organism evidence="16 17">
    <name type="scientific">Geothermobacter hydrogeniphilus</name>
    <dbReference type="NCBI Taxonomy" id="1969733"/>
    <lineage>
        <taxon>Bacteria</taxon>
        <taxon>Pseudomonadati</taxon>
        <taxon>Thermodesulfobacteriota</taxon>
        <taxon>Desulfuromonadia</taxon>
        <taxon>Desulfuromonadales</taxon>
        <taxon>Geothermobacteraceae</taxon>
        <taxon>Geothermobacter</taxon>
    </lineage>
</organism>
<dbReference type="GO" id="GO:0000701">
    <property type="term" value="F:purine-specific mismatch base pair DNA N-glycosylase activity"/>
    <property type="evidence" value="ECO:0007669"/>
    <property type="project" value="UniProtKB-EC"/>
</dbReference>
<evidence type="ECO:0000256" key="2">
    <source>
        <dbReference type="ARBA" id="ARBA00002933"/>
    </source>
</evidence>
<keyword evidence="7" id="KW-0479">Metal-binding</keyword>
<dbReference type="InterPro" id="IPR000445">
    <property type="entry name" value="HhH_motif"/>
</dbReference>
<accession>A0A1X0XX48</accession>
<evidence type="ECO:0000256" key="8">
    <source>
        <dbReference type="ARBA" id="ARBA00022763"/>
    </source>
</evidence>
<dbReference type="GO" id="GO:0035485">
    <property type="term" value="F:adenine/guanine mispair binding"/>
    <property type="evidence" value="ECO:0007669"/>
    <property type="project" value="TreeGrafter"/>
</dbReference>
<evidence type="ECO:0000256" key="10">
    <source>
        <dbReference type="ARBA" id="ARBA00023004"/>
    </source>
</evidence>
<evidence type="ECO:0000256" key="11">
    <source>
        <dbReference type="ARBA" id="ARBA00023014"/>
    </source>
</evidence>
<dbReference type="InterPro" id="IPR015797">
    <property type="entry name" value="NUDIX_hydrolase-like_dom_sf"/>
</dbReference>
<dbReference type="OrthoDB" id="9802365at2"/>
<dbReference type="STRING" id="1969733.B5V00_13530"/>
<evidence type="ECO:0000256" key="5">
    <source>
        <dbReference type="ARBA" id="ARBA00022023"/>
    </source>
</evidence>
<evidence type="ECO:0000256" key="12">
    <source>
        <dbReference type="ARBA" id="ARBA00023204"/>
    </source>
</evidence>
<evidence type="ECO:0000256" key="9">
    <source>
        <dbReference type="ARBA" id="ARBA00022801"/>
    </source>
</evidence>
<dbReference type="Pfam" id="PF00730">
    <property type="entry name" value="HhH-GPD"/>
    <property type="match status" value="1"/>
</dbReference>
<dbReference type="PROSITE" id="PS01155">
    <property type="entry name" value="ENDONUCLEASE_III_2"/>
    <property type="match status" value="1"/>
</dbReference>
<evidence type="ECO:0000313" key="17">
    <source>
        <dbReference type="Proteomes" id="UP000193136"/>
    </source>
</evidence>
<comment type="caution">
    <text evidence="16">The sequence shown here is derived from an EMBL/GenBank/DDBJ whole genome shotgun (WGS) entry which is preliminary data.</text>
</comment>
<dbReference type="GO" id="GO:0051539">
    <property type="term" value="F:4 iron, 4 sulfur cluster binding"/>
    <property type="evidence" value="ECO:0007669"/>
    <property type="project" value="UniProtKB-UniRule"/>
</dbReference>
<protein>
    <recommendedName>
        <fullName evidence="5 14">Adenine DNA glycosylase</fullName>
        <ecNumber evidence="4 14">3.2.2.31</ecNumber>
    </recommendedName>
</protein>
<dbReference type="NCBIfam" id="TIGR01084">
    <property type="entry name" value="mutY"/>
    <property type="match status" value="1"/>
</dbReference>
<dbReference type="EMBL" id="NAAD01000019">
    <property type="protein sequence ID" value="ORJ57470.1"/>
    <property type="molecule type" value="Genomic_DNA"/>
</dbReference>
<evidence type="ECO:0000256" key="3">
    <source>
        <dbReference type="ARBA" id="ARBA00008343"/>
    </source>
</evidence>
<feature type="domain" description="HhH-GPD" evidence="15">
    <location>
        <begin position="44"/>
        <end position="195"/>
    </location>
</feature>
<dbReference type="Proteomes" id="UP000193136">
    <property type="component" value="Unassembled WGS sequence"/>
</dbReference>
<dbReference type="InterPro" id="IPR023170">
    <property type="entry name" value="HhH_base_excis_C"/>
</dbReference>
<dbReference type="Pfam" id="PF00633">
    <property type="entry name" value="HHH"/>
    <property type="match status" value="1"/>
</dbReference>
<reference evidence="16 17" key="1">
    <citation type="submission" date="2017-03" db="EMBL/GenBank/DDBJ databases">
        <title>Genome sequence of Geothermobacter sp. EPR-M, Deep-Sea Iron Reducer.</title>
        <authorList>
            <person name="Tully B."/>
            <person name="Savalia P."/>
            <person name="Abuyen K."/>
            <person name="Baughan C."/>
            <person name="Romero E."/>
            <person name="Ronkowski C."/>
            <person name="Torres B."/>
            <person name="Tremblay J."/>
            <person name="Trujillo A."/>
            <person name="Tyler M."/>
            <person name="Perez-Rodriguez I."/>
            <person name="Amend J."/>
        </authorList>
    </citation>
    <scope>NUCLEOTIDE SEQUENCE [LARGE SCALE GENOMIC DNA]</scope>
    <source>
        <strain evidence="16 17">EPR-M</strain>
    </source>
</reference>
<dbReference type="SUPFAM" id="SSF48150">
    <property type="entry name" value="DNA-glycosylase"/>
    <property type="match status" value="1"/>
</dbReference>
<dbReference type="InterPro" id="IPR005760">
    <property type="entry name" value="A/G_AdeGlyc_MutY"/>
</dbReference>
<dbReference type="Gene3D" id="1.10.340.30">
    <property type="entry name" value="Hypothetical protein, domain 2"/>
    <property type="match status" value="1"/>
</dbReference>
<dbReference type="InterPro" id="IPR004036">
    <property type="entry name" value="Endonuclease-III-like_CS2"/>
</dbReference>
<keyword evidence="17" id="KW-1185">Reference proteome</keyword>
<evidence type="ECO:0000256" key="13">
    <source>
        <dbReference type="ARBA" id="ARBA00023295"/>
    </source>
</evidence>
<comment type="similarity">
    <text evidence="3 14">Belongs to the Nth/MutY family.</text>
</comment>
<keyword evidence="10 14" id="KW-0408">Iron</keyword>
<keyword evidence="13 14" id="KW-0326">Glycosidase</keyword>
<gene>
    <name evidence="16" type="ORF">B5V00_13530</name>
</gene>
<dbReference type="Pfam" id="PF14815">
    <property type="entry name" value="NUDIX_4"/>
    <property type="match status" value="1"/>
</dbReference>
<evidence type="ECO:0000313" key="16">
    <source>
        <dbReference type="EMBL" id="ORJ57470.1"/>
    </source>
</evidence>
<dbReference type="CDD" id="cd03431">
    <property type="entry name" value="NUDIX_DNA_Glycosylase_C-MutY"/>
    <property type="match status" value="1"/>
</dbReference>
<dbReference type="InterPro" id="IPR003265">
    <property type="entry name" value="HhH-GPD_domain"/>
</dbReference>
<dbReference type="GO" id="GO:0034039">
    <property type="term" value="F:8-oxo-7,8-dihydroguanine DNA N-glycosylase activity"/>
    <property type="evidence" value="ECO:0007669"/>
    <property type="project" value="TreeGrafter"/>
</dbReference>
<comment type="cofactor">
    <cofactor evidence="14">
        <name>[4Fe-4S] cluster</name>
        <dbReference type="ChEBI" id="CHEBI:49883"/>
    </cofactor>
    <text evidence="14">Binds 1 [4Fe-4S] cluster.</text>
</comment>
<dbReference type="GO" id="GO:0032357">
    <property type="term" value="F:oxidized purine DNA binding"/>
    <property type="evidence" value="ECO:0007669"/>
    <property type="project" value="TreeGrafter"/>
</dbReference>
<sequence length="358" mass="39817">MPDDYPFNPAEVAERLLAWYADEGRDLPWRHTRNPYRIWLSEIMLQQTTVAAVVPYYEKFLAAFPDIEALAAAPVEAVIELWAGLGYYRRARHLHAAAVKVVEDFGGSFPASPEEILSLPGVGRSTAGAILSIAFDKPAPILDGNVRRVLCRLFALQLPPRSSEAEKLLWSWAEALTPTGRPHDYAQAIMDLGATVCLPKQPVCPSCPLTGLCQARRRGLERELPLKAATKTVPTVRQVALLLWRDGRLLVRRRPFAGMLQGLWEFPATDLLVHEGGGDAARRLLAEQGGVSEPRRVGEIRHAYSHFRLELEVWSAPFAERCRVAERGEWRWVDPAALARTPLHGAHLKAAKLLDSPA</sequence>
<keyword evidence="9" id="KW-0378">Hydrolase</keyword>
<evidence type="ECO:0000259" key="15">
    <source>
        <dbReference type="SMART" id="SM00478"/>
    </source>
</evidence>